<dbReference type="OrthoDB" id="523168at2"/>
<dbReference type="Proteomes" id="UP000180235">
    <property type="component" value="Chromosome"/>
</dbReference>
<gene>
    <name evidence="2" type="ORF">GlitD10_0374</name>
</gene>
<evidence type="ECO:0000259" key="1">
    <source>
        <dbReference type="Pfam" id="PF14252"/>
    </source>
</evidence>
<dbReference type="SUPFAM" id="SSF51126">
    <property type="entry name" value="Pectin lyase-like"/>
    <property type="match status" value="1"/>
</dbReference>
<dbReference type="Pfam" id="PF14252">
    <property type="entry name" value="DUF4347"/>
    <property type="match status" value="1"/>
</dbReference>
<protein>
    <submittedName>
        <fullName evidence="2">Filamentous hemagglutinin family outer membrane protein</fullName>
    </submittedName>
</protein>
<accession>A0A1J0A9R6</accession>
<dbReference type="KEGG" id="glt:GlitD10_0374"/>
<dbReference type="InterPro" id="IPR025592">
    <property type="entry name" value="DUF4347"/>
</dbReference>
<name>A0A1J0A9R6_9CYAN</name>
<dbReference type="InterPro" id="IPR011050">
    <property type="entry name" value="Pectin_lyase_fold/virulence"/>
</dbReference>
<proteinExistence type="predicted"/>
<evidence type="ECO:0000313" key="2">
    <source>
        <dbReference type="EMBL" id="APB32684.1"/>
    </source>
</evidence>
<keyword evidence="3" id="KW-1185">Reference proteome</keyword>
<organism evidence="2 3">
    <name type="scientific">Gloeomargarita lithophora Alchichica-D10</name>
    <dbReference type="NCBI Taxonomy" id="1188229"/>
    <lineage>
        <taxon>Bacteria</taxon>
        <taxon>Bacillati</taxon>
        <taxon>Cyanobacteriota</taxon>
        <taxon>Cyanophyceae</taxon>
        <taxon>Gloeomargaritales</taxon>
        <taxon>Gloeomargaritaceae</taxon>
        <taxon>Gloeomargarita</taxon>
    </lineage>
</organism>
<feature type="domain" description="DUF4347" evidence="1">
    <location>
        <begin position="32"/>
        <end position="187"/>
    </location>
</feature>
<dbReference type="STRING" id="1188229.GlitD10_0374"/>
<sequence>MILDRANLDNLGTDGLIQIRVAPGIANEGYVFLDRVRNYEQLVNALAPGSELYLINKTDSGVEKVNQVIAKNGAVQRIDIVGDGNAGQIWFGRDFITLDTLPQYEAQIAQWGQGLTGNREIYLYACNLAASIAGIELVGEIGRLTNSTVAASTDITGSSQYGGNWQFEYSTGNVAGQIVFDAQAVQNADVKLATFTVTNTSDAGTGSLRQAVNDANGLVGADNIAFAPGTNGTPIILTTGGLLVNDAAGLTINGNGQTNTIIDGNNASGVFAITAGNISFDGVTIRNGNIPGNGGGILSSGNVTLTNSTVSNNTAVNFGGGIFANGTL</sequence>
<dbReference type="EMBL" id="CP017675">
    <property type="protein sequence ID" value="APB32684.1"/>
    <property type="molecule type" value="Genomic_DNA"/>
</dbReference>
<reference evidence="2 3" key="1">
    <citation type="submission" date="2016-10" db="EMBL/GenBank/DDBJ databases">
        <title>Description of Gloeomargarita lithophora gen. nov., sp. nov., a thylakoid-bearing basal-branching cyanobacterium with intracellular carbonates, and proposal for Gloeomargaritales ord. nov.</title>
        <authorList>
            <person name="Moreira D."/>
            <person name="Tavera R."/>
            <person name="Benzerara K."/>
            <person name="Skouri-Panet F."/>
            <person name="Couradeau E."/>
            <person name="Gerard E."/>
            <person name="Loussert C."/>
            <person name="Novelo E."/>
            <person name="Zivanovic Y."/>
            <person name="Lopez-Garcia P."/>
        </authorList>
    </citation>
    <scope>NUCLEOTIDE SEQUENCE [LARGE SCALE GENOMIC DNA]</scope>
    <source>
        <strain evidence="2 3">D10</strain>
    </source>
</reference>
<evidence type="ECO:0000313" key="3">
    <source>
        <dbReference type="Proteomes" id="UP000180235"/>
    </source>
</evidence>
<dbReference type="AlphaFoldDB" id="A0A1J0A9R6"/>